<sequence length="338" mass="39117">MADGGLLSQLENNNNNITRVVQRKTPSWDDNGSDRNILLVGSTARSGTSFIGELLATLEPSMYFFEPELYLRDVTQEKVKEEEGINLIKDVFACNFPDNFFSWLQKRSRSNIIRHPVTWTCVGGVLTCLSKPVITHACQHEHVRIIKAIRLRLSWLRELLDNTGIPNLKIIHLVRDPRGSLYSMDKNHLHKLDTDYFCPRIHADLTHLPHLLAQYPNQVFSLVYEKFCLDPFGEARRLWRFLMDNTSETLPTIWTEYLTKKTTDDNNNNNNGKKTKVYTTRRNSSTQYQEWRNTIPQQTFTTIERDCANVITALGYNLFGNLENARNLSISLFMDDKS</sequence>
<keyword evidence="3" id="KW-1185">Reference proteome</keyword>
<comment type="caution">
    <text evidence="2">The sequence shown here is derived from an EMBL/GenBank/DDBJ whole genome shotgun (WGS) entry which is preliminary data.</text>
</comment>
<dbReference type="GO" id="GO:0006790">
    <property type="term" value="P:sulfur compound metabolic process"/>
    <property type="evidence" value="ECO:0007669"/>
    <property type="project" value="TreeGrafter"/>
</dbReference>
<evidence type="ECO:0000313" key="3">
    <source>
        <dbReference type="Proteomes" id="UP001292094"/>
    </source>
</evidence>
<dbReference type="InterPro" id="IPR000863">
    <property type="entry name" value="Sulfotransferase_dom"/>
</dbReference>
<dbReference type="GO" id="GO:0001517">
    <property type="term" value="F:N-acetylglucosamine 6-O-sulfotransferase activity"/>
    <property type="evidence" value="ECO:0007669"/>
    <property type="project" value="TreeGrafter"/>
</dbReference>
<gene>
    <name evidence="2" type="ORF">Pmani_028054</name>
</gene>
<dbReference type="GO" id="GO:0006044">
    <property type="term" value="P:N-acetylglucosamine metabolic process"/>
    <property type="evidence" value="ECO:0007669"/>
    <property type="project" value="TreeGrafter"/>
</dbReference>
<dbReference type="Proteomes" id="UP001292094">
    <property type="component" value="Unassembled WGS sequence"/>
</dbReference>
<dbReference type="InterPro" id="IPR027417">
    <property type="entry name" value="P-loop_NTPase"/>
</dbReference>
<reference evidence="2" key="1">
    <citation type="submission" date="2023-11" db="EMBL/GenBank/DDBJ databases">
        <title>Genome assemblies of two species of porcelain crab, Petrolisthes cinctipes and Petrolisthes manimaculis (Anomura: Porcellanidae).</title>
        <authorList>
            <person name="Angst P."/>
        </authorList>
    </citation>
    <scope>NUCLEOTIDE SEQUENCE</scope>
    <source>
        <strain evidence="2">PB745_02</strain>
        <tissue evidence="2">Gill</tissue>
    </source>
</reference>
<dbReference type="Gene3D" id="3.40.50.300">
    <property type="entry name" value="P-loop containing nucleotide triphosphate hydrolases"/>
    <property type="match status" value="1"/>
</dbReference>
<feature type="domain" description="Sulfotransferase" evidence="1">
    <location>
        <begin position="39"/>
        <end position="308"/>
    </location>
</feature>
<dbReference type="PANTHER" id="PTHR10704">
    <property type="entry name" value="CARBOHYDRATE SULFOTRANSFERASE"/>
    <property type="match status" value="1"/>
</dbReference>
<name>A0AAE1P2F6_9EUCA</name>
<dbReference type="PANTHER" id="PTHR10704:SF44">
    <property type="entry name" value="LD35051P-RELATED"/>
    <property type="match status" value="1"/>
</dbReference>
<dbReference type="InterPro" id="IPR051135">
    <property type="entry name" value="Gal/GlcNAc/GalNAc_ST"/>
</dbReference>
<dbReference type="SUPFAM" id="SSF52540">
    <property type="entry name" value="P-loop containing nucleoside triphosphate hydrolases"/>
    <property type="match status" value="1"/>
</dbReference>
<dbReference type="EMBL" id="JAWZYT010003188">
    <property type="protein sequence ID" value="KAK4299682.1"/>
    <property type="molecule type" value="Genomic_DNA"/>
</dbReference>
<evidence type="ECO:0000313" key="2">
    <source>
        <dbReference type="EMBL" id="KAK4299682.1"/>
    </source>
</evidence>
<proteinExistence type="predicted"/>
<accession>A0AAE1P2F6</accession>
<evidence type="ECO:0000259" key="1">
    <source>
        <dbReference type="Pfam" id="PF00685"/>
    </source>
</evidence>
<protein>
    <recommendedName>
        <fullName evidence="1">Sulfotransferase domain-containing protein</fullName>
    </recommendedName>
</protein>
<dbReference type="Pfam" id="PF00685">
    <property type="entry name" value="Sulfotransfer_1"/>
    <property type="match status" value="1"/>
</dbReference>
<dbReference type="AlphaFoldDB" id="A0AAE1P2F6"/>
<organism evidence="2 3">
    <name type="scientific">Petrolisthes manimaculis</name>
    <dbReference type="NCBI Taxonomy" id="1843537"/>
    <lineage>
        <taxon>Eukaryota</taxon>
        <taxon>Metazoa</taxon>
        <taxon>Ecdysozoa</taxon>
        <taxon>Arthropoda</taxon>
        <taxon>Crustacea</taxon>
        <taxon>Multicrustacea</taxon>
        <taxon>Malacostraca</taxon>
        <taxon>Eumalacostraca</taxon>
        <taxon>Eucarida</taxon>
        <taxon>Decapoda</taxon>
        <taxon>Pleocyemata</taxon>
        <taxon>Anomura</taxon>
        <taxon>Galatheoidea</taxon>
        <taxon>Porcellanidae</taxon>
        <taxon>Petrolisthes</taxon>
    </lineage>
</organism>